<evidence type="ECO:0000256" key="1">
    <source>
        <dbReference type="SAM" id="MobiDB-lite"/>
    </source>
</evidence>
<keyword evidence="4" id="KW-1185">Reference proteome</keyword>
<comment type="caution">
    <text evidence="3">The sequence shown here is derived from an EMBL/GenBank/DDBJ whole genome shotgun (WGS) entry which is preliminary data.</text>
</comment>
<proteinExistence type="predicted"/>
<dbReference type="PROSITE" id="PS51257">
    <property type="entry name" value="PROKAR_LIPOPROTEIN"/>
    <property type="match status" value="1"/>
</dbReference>
<accession>A0ABN7YC56</accession>
<protein>
    <recommendedName>
        <fullName evidence="5">Lipoprotein</fullName>
    </recommendedName>
</protein>
<evidence type="ECO:0008006" key="5">
    <source>
        <dbReference type="Google" id="ProtNLM"/>
    </source>
</evidence>
<name>A0ABN7YC56_9BURK</name>
<dbReference type="RefSeq" id="WP_222209050.1">
    <property type="nucleotide sequence ID" value="NZ_CAJZAH010000001.1"/>
</dbReference>
<dbReference type="Proteomes" id="UP000721236">
    <property type="component" value="Unassembled WGS sequence"/>
</dbReference>
<keyword evidence="2" id="KW-0732">Signal</keyword>
<dbReference type="EMBL" id="CAJZAH010000001">
    <property type="protein sequence ID" value="CAG9169452.1"/>
    <property type="molecule type" value="Genomic_DNA"/>
</dbReference>
<gene>
    <name evidence="3" type="ORF">LMG21510_01435</name>
</gene>
<evidence type="ECO:0000313" key="4">
    <source>
        <dbReference type="Proteomes" id="UP000721236"/>
    </source>
</evidence>
<reference evidence="3 4" key="1">
    <citation type="submission" date="2021-08" db="EMBL/GenBank/DDBJ databases">
        <authorList>
            <person name="Peeters C."/>
        </authorList>
    </citation>
    <scope>NUCLEOTIDE SEQUENCE [LARGE SCALE GENOMIC DNA]</scope>
    <source>
        <strain evidence="3 4">LMG 21510</strain>
    </source>
</reference>
<sequence length="58" mass="5705">MTSIGRLPVAALATALLLASAGCERSQPGPKPISGDSVPMSGTGKEAPQATVPGDKSK</sequence>
<feature type="signal peptide" evidence="2">
    <location>
        <begin position="1"/>
        <end position="21"/>
    </location>
</feature>
<feature type="region of interest" description="Disordered" evidence="1">
    <location>
        <begin position="22"/>
        <end position="58"/>
    </location>
</feature>
<feature type="chain" id="PRO_5045078109" description="Lipoprotein" evidence="2">
    <location>
        <begin position="22"/>
        <end position="58"/>
    </location>
</feature>
<organism evidence="3 4">
    <name type="scientific">Cupriavidus respiraculi</name>
    <dbReference type="NCBI Taxonomy" id="195930"/>
    <lineage>
        <taxon>Bacteria</taxon>
        <taxon>Pseudomonadati</taxon>
        <taxon>Pseudomonadota</taxon>
        <taxon>Betaproteobacteria</taxon>
        <taxon>Burkholderiales</taxon>
        <taxon>Burkholderiaceae</taxon>
        <taxon>Cupriavidus</taxon>
    </lineage>
</organism>
<evidence type="ECO:0000313" key="3">
    <source>
        <dbReference type="EMBL" id="CAG9169452.1"/>
    </source>
</evidence>
<evidence type="ECO:0000256" key="2">
    <source>
        <dbReference type="SAM" id="SignalP"/>
    </source>
</evidence>